<sequence length="61" mass="6555">VNTRPISGGMLLKQQEVSKAIEVQLSEKKRAQIGMDEPEVLLDATQLANVALAINSSPPLL</sequence>
<proteinExistence type="predicted"/>
<protein>
    <submittedName>
        <fullName evidence="1">Uncharacterized protein</fullName>
    </submittedName>
</protein>
<feature type="non-terminal residue" evidence="1">
    <location>
        <position position="1"/>
    </location>
</feature>
<organism evidence="1">
    <name type="scientific">marine metagenome</name>
    <dbReference type="NCBI Taxonomy" id="408172"/>
    <lineage>
        <taxon>unclassified sequences</taxon>
        <taxon>metagenomes</taxon>
        <taxon>ecological metagenomes</taxon>
    </lineage>
</organism>
<evidence type="ECO:0000313" key="1">
    <source>
        <dbReference type="EMBL" id="SVE27895.1"/>
    </source>
</evidence>
<dbReference type="AlphaFoldDB" id="A0A383C8C8"/>
<dbReference type="EMBL" id="UINC01206318">
    <property type="protein sequence ID" value="SVE27895.1"/>
    <property type="molecule type" value="Genomic_DNA"/>
</dbReference>
<gene>
    <name evidence="1" type="ORF">METZ01_LOCUS480749</name>
</gene>
<reference evidence="1" key="1">
    <citation type="submission" date="2018-05" db="EMBL/GenBank/DDBJ databases">
        <authorList>
            <person name="Lanie J.A."/>
            <person name="Ng W.-L."/>
            <person name="Kazmierczak K.M."/>
            <person name="Andrzejewski T.M."/>
            <person name="Davidsen T.M."/>
            <person name="Wayne K.J."/>
            <person name="Tettelin H."/>
            <person name="Glass J.I."/>
            <person name="Rusch D."/>
            <person name="Podicherti R."/>
            <person name="Tsui H.-C.T."/>
            <person name="Winkler M.E."/>
        </authorList>
    </citation>
    <scope>NUCLEOTIDE SEQUENCE</scope>
</reference>
<name>A0A383C8C8_9ZZZZ</name>
<accession>A0A383C8C8</accession>